<evidence type="ECO:0000259" key="2">
    <source>
        <dbReference type="SMART" id="SM00471"/>
    </source>
</evidence>
<dbReference type="NCBIfam" id="TIGR00277">
    <property type="entry name" value="HDIG"/>
    <property type="match status" value="1"/>
</dbReference>
<dbReference type="PANTHER" id="PTHR36442">
    <property type="entry name" value="CYCLIC-DI-AMP PHOSPHODIESTERASE PGPH"/>
    <property type="match status" value="1"/>
</dbReference>
<dbReference type="InterPro" id="IPR011624">
    <property type="entry name" value="Metal-dep_PHydrolase_7TM_extra"/>
</dbReference>
<dbReference type="InterPro" id="IPR011621">
    <property type="entry name" value="Metal-dep_PHydrolase_7TM_intra"/>
</dbReference>
<comment type="caution">
    <text evidence="3">The sequence shown here is derived from an EMBL/GenBank/DDBJ whole genome shotgun (WGS) entry which is preliminary data.</text>
</comment>
<gene>
    <name evidence="3" type="ORF">C7K55_12460</name>
</gene>
<protein>
    <submittedName>
        <fullName evidence="3">HD family phosphohydrolase</fullName>
    </submittedName>
</protein>
<organism evidence="3 4">
    <name type="scientific">Cyanobium usitatum str. Tous</name>
    <dbReference type="NCBI Taxonomy" id="2116684"/>
    <lineage>
        <taxon>Bacteria</taxon>
        <taxon>Bacillati</taxon>
        <taxon>Cyanobacteriota</taxon>
        <taxon>Cyanophyceae</taxon>
        <taxon>Synechococcales</taxon>
        <taxon>Prochlorococcaceae</taxon>
        <taxon>Cyanobium</taxon>
    </lineage>
</organism>
<dbReference type="Gene3D" id="1.10.3210.10">
    <property type="entry name" value="Hypothetical protein af1432"/>
    <property type="match status" value="1"/>
</dbReference>
<dbReference type="SUPFAM" id="SSF109604">
    <property type="entry name" value="HD-domain/PDEase-like"/>
    <property type="match status" value="1"/>
</dbReference>
<proteinExistence type="predicted"/>
<reference evidence="3 4" key="1">
    <citation type="journal article" date="2018" name="Environ. Microbiol.">
        <title>Ecological and genomic features of two widespread freshwater picocyanobacteria.</title>
        <authorList>
            <person name="Cabello-Yeves P.J."/>
            <person name="Picazo A."/>
            <person name="Camacho A."/>
            <person name="Callieri C."/>
            <person name="Rosselli R."/>
            <person name="Roda-Garcia J.J."/>
            <person name="Coutinho F.H."/>
            <person name="Rodriguez-Valera F."/>
        </authorList>
    </citation>
    <scope>NUCLEOTIDE SEQUENCE [LARGE SCALE GENOMIC DNA]</scope>
    <source>
        <strain evidence="3 4">Tous</strain>
    </source>
</reference>
<evidence type="ECO:0000313" key="4">
    <source>
        <dbReference type="Proteomes" id="UP000243002"/>
    </source>
</evidence>
<evidence type="ECO:0000256" key="1">
    <source>
        <dbReference type="SAM" id="Phobius"/>
    </source>
</evidence>
<dbReference type="Proteomes" id="UP000243002">
    <property type="component" value="Unassembled WGS sequence"/>
</dbReference>
<dbReference type="InterPro" id="IPR006674">
    <property type="entry name" value="HD_domain"/>
</dbReference>
<name>A0A2P7MQW6_9CYAN</name>
<keyword evidence="4" id="KW-1185">Reference proteome</keyword>
<dbReference type="Pfam" id="PF01966">
    <property type="entry name" value="HD"/>
    <property type="match status" value="1"/>
</dbReference>
<dbReference type="CDD" id="cd00077">
    <property type="entry name" value="HDc"/>
    <property type="match status" value="1"/>
</dbReference>
<dbReference type="AlphaFoldDB" id="A0A2P7MQW6"/>
<dbReference type="InterPro" id="IPR006675">
    <property type="entry name" value="HDIG_dom"/>
</dbReference>
<dbReference type="GO" id="GO:0016787">
    <property type="term" value="F:hydrolase activity"/>
    <property type="evidence" value="ECO:0007669"/>
    <property type="project" value="UniProtKB-KW"/>
</dbReference>
<sequence>MVLRRLRTLWRQLLRLERPRHSPGVWRNRDTASVLLVCALVALVSSWPWLVEPNLRPGMEAPFTAKAPQAAMVVDSNALEERRQELVPRSTVQVVDEQANGQLRQKLEQDLQAVEQQAKSNQQRIEPVAITTEERNWLRGAGGTQLTAWGREVRQAQLRMLSQGLAAGVAEGQLLQAATLQLEPLAPLPRGLGARLLASSLQGHSNLRSDPGLSQRRIEALITQQGIPTIKVQQGDLITRQGDTISPQAFDVLDYFGLVNRRPRPLAWLGHSLEALAMAGVLVLVLRRWRACLEPRQALLALGALLVVQGFALWLGPLASPLVLLVPPALLLAQGLGTPCGLAWLAAASFLWPMPITALMAVRLLVAAAVGSVAALAAGRQRSRAELLQLAVLLPGAGLLLQWLVLQSRLQGPGAVARVDLVSEALLLGGLLMAGLLLAPLVETFFGLVTRARLMELADLQRPLLRRLSVEAPGTFEHTLMIAGLAEEGARAIQADIDLVRTGALYHDVGKLHGPQWFIENQGEGANPHDSLDDPFASAAILQAHVDEGLKLARRYRLPRPLADFIPEHQGTLKMGYFLHHARERDPGVAEERFRYRGPTPRSRETAILMLADGCEAALRSLPPGTSESEARQMVRRIIETRQDDNQLAESGISRAELELLIRAFVRVWRRMRHRRIAYPIPARKGYSA</sequence>
<accession>A0A2P7MQW6</accession>
<evidence type="ECO:0000313" key="3">
    <source>
        <dbReference type="EMBL" id="PSJ03630.1"/>
    </source>
</evidence>
<feature type="transmembrane region" description="Helical" evidence="1">
    <location>
        <begin position="387"/>
        <end position="405"/>
    </location>
</feature>
<dbReference type="OrthoDB" id="9806952at2"/>
<dbReference type="Pfam" id="PF07698">
    <property type="entry name" value="7TM-7TMR_HD"/>
    <property type="match status" value="1"/>
</dbReference>
<dbReference type="EMBL" id="PXXO01000019">
    <property type="protein sequence ID" value="PSJ03630.1"/>
    <property type="molecule type" value="Genomic_DNA"/>
</dbReference>
<feature type="transmembrane region" description="Helical" evidence="1">
    <location>
        <begin position="342"/>
        <end position="375"/>
    </location>
</feature>
<keyword evidence="1" id="KW-0472">Membrane</keyword>
<feature type="transmembrane region" description="Helical" evidence="1">
    <location>
        <begin position="266"/>
        <end position="286"/>
    </location>
</feature>
<keyword evidence="3" id="KW-0378">Hydrolase</keyword>
<dbReference type="RefSeq" id="WP_106633053.1">
    <property type="nucleotide sequence ID" value="NZ_PXXO01000019.1"/>
</dbReference>
<dbReference type="PANTHER" id="PTHR36442:SF1">
    <property type="entry name" value="CYCLIC-DI-AMP PHOSPHODIESTERASE PGPH"/>
    <property type="match status" value="1"/>
</dbReference>
<dbReference type="Pfam" id="PF07697">
    <property type="entry name" value="7TMR-HDED"/>
    <property type="match status" value="1"/>
</dbReference>
<dbReference type="InterPro" id="IPR003607">
    <property type="entry name" value="HD/PDEase_dom"/>
</dbReference>
<feature type="transmembrane region" description="Helical" evidence="1">
    <location>
        <begin position="425"/>
        <end position="449"/>
    </location>
</feature>
<feature type="domain" description="HD/PDEase" evidence="2">
    <location>
        <begin position="471"/>
        <end position="627"/>
    </location>
</feature>
<keyword evidence="1" id="KW-1133">Transmembrane helix</keyword>
<dbReference type="InterPro" id="IPR052722">
    <property type="entry name" value="PgpH_phosphodiesterase"/>
</dbReference>
<feature type="transmembrane region" description="Helical" evidence="1">
    <location>
        <begin position="298"/>
        <end position="322"/>
    </location>
</feature>
<keyword evidence="1" id="KW-0812">Transmembrane</keyword>
<dbReference type="SMART" id="SM00471">
    <property type="entry name" value="HDc"/>
    <property type="match status" value="1"/>
</dbReference>